<protein>
    <recommendedName>
        <fullName evidence="5">MSHA biogenesis protein MshI</fullName>
    </recommendedName>
</protein>
<proteinExistence type="predicted"/>
<dbReference type="Pfam" id="PF05137">
    <property type="entry name" value="PilN"/>
    <property type="match status" value="1"/>
</dbReference>
<dbReference type="OrthoDB" id="6876592at2"/>
<gene>
    <name evidence="3" type="ORF">DV711_14660</name>
</gene>
<evidence type="ECO:0000256" key="2">
    <source>
        <dbReference type="SAM" id="Phobius"/>
    </source>
</evidence>
<keyword evidence="2" id="KW-1133">Transmembrane helix</keyword>
<comment type="caution">
    <text evidence="3">The sequence shown here is derived from an EMBL/GenBank/DDBJ whole genome shotgun (WGS) entry which is preliminary data.</text>
</comment>
<keyword evidence="2" id="KW-0472">Membrane</keyword>
<dbReference type="PANTHER" id="PTHR40278">
    <property type="entry name" value="DNA UTILIZATION PROTEIN HOFN"/>
    <property type="match status" value="1"/>
</dbReference>
<dbReference type="InterPro" id="IPR052534">
    <property type="entry name" value="Extracell_DNA_Util/SecSys_Comp"/>
</dbReference>
<reference evidence="3 4" key="1">
    <citation type="submission" date="2018-07" db="EMBL/GenBank/DDBJ databases">
        <title>Motiliproteus coralliicola sp. nov., a bacterium isolated from Coral.</title>
        <authorList>
            <person name="Wang G."/>
        </authorList>
    </citation>
    <scope>NUCLEOTIDE SEQUENCE [LARGE SCALE GENOMIC DNA]</scope>
    <source>
        <strain evidence="3 4">C34</strain>
    </source>
</reference>
<accession>A0A369WE15</accession>
<feature type="transmembrane region" description="Helical" evidence="2">
    <location>
        <begin position="16"/>
        <end position="40"/>
    </location>
</feature>
<evidence type="ECO:0000313" key="3">
    <source>
        <dbReference type="EMBL" id="RDE18856.1"/>
    </source>
</evidence>
<dbReference type="RefSeq" id="WP_114696471.1">
    <property type="nucleotide sequence ID" value="NZ_QQOH01000004.1"/>
</dbReference>
<organism evidence="3 4">
    <name type="scientific">Motiliproteus coralliicola</name>
    <dbReference type="NCBI Taxonomy" id="2283196"/>
    <lineage>
        <taxon>Bacteria</taxon>
        <taxon>Pseudomonadati</taxon>
        <taxon>Pseudomonadota</taxon>
        <taxon>Gammaproteobacteria</taxon>
        <taxon>Oceanospirillales</taxon>
        <taxon>Oceanospirillaceae</taxon>
        <taxon>Motiliproteus</taxon>
    </lineage>
</organism>
<feature type="coiled-coil region" evidence="1">
    <location>
        <begin position="45"/>
        <end position="99"/>
    </location>
</feature>
<dbReference type="EMBL" id="QQOH01000004">
    <property type="protein sequence ID" value="RDE18856.1"/>
    <property type="molecule type" value="Genomic_DNA"/>
</dbReference>
<keyword evidence="2" id="KW-0812">Transmembrane</keyword>
<dbReference type="AlphaFoldDB" id="A0A369WE15"/>
<keyword evidence="4" id="KW-1185">Reference proteome</keyword>
<keyword evidence="1" id="KW-0175">Coiled coil</keyword>
<evidence type="ECO:0000313" key="4">
    <source>
        <dbReference type="Proteomes" id="UP000253769"/>
    </source>
</evidence>
<name>A0A369WE15_9GAMM</name>
<dbReference type="Proteomes" id="UP000253769">
    <property type="component" value="Unassembled WGS sequence"/>
</dbReference>
<evidence type="ECO:0008006" key="5">
    <source>
        <dbReference type="Google" id="ProtNLM"/>
    </source>
</evidence>
<sequence>MKQQINLYVKRESVKVPFSATTCLLILVVLTLGLTAINFLEQNKRSQAQQQLTQMQQQKTALQQQLNKLRAANKPKPESAELLRQVDRLKQQLSQQQRFGELLARLAPQQQGLFSSLLTGLSEQALEGVWLSRIQTSDNGRRVSLQGYTGHAELVPKYLKQLGDAPAYRGAQFDQFELGEAQQGLSFKVSGTRAGGEADG</sequence>
<dbReference type="PANTHER" id="PTHR40278:SF1">
    <property type="entry name" value="DNA UTILIZATION PROTEIN HOFN"/>
    <property type="match status" value="1"/>
</dbReference>
<dbReference type="InterPro" id="IPR007813">
    <property type="entry name" value="PilN"/>
</dbReference>
<evidence type="ECO:0000256" key="1">
    <source>
        <dbReference type="SAM" id="Coils"/>
    </source>
</evidence>